<proteinExistence type="predicted"/>
<dbReference type="Proteomes" id="UP000292003">
    <property type="component" value="Unassembled WGS sequence"/>
</dbReference>
<dbReference type="CDD" id="cd04301">
    <property type="entry name" value="NAT_SF"/>
    <property type="match status" value="1"/>
</dbReference>
<dbReference type="Pfam" id="PF00583">
    <property type="entry name" value="Acetyltransf_1"/>
    <property type="match status" value="1"/>
</dbReference>
<dbReference type="PANTHER" id="PTHR42791:SF1">
    <property type="entry name" value="N-ACETYLTRANSFERASE DOMAIN-CONTAINING PROTEIN"/>
    <property type="match status" value="1"/>
</dbReference>
<sequence length="198" mass="20957">MTLDKIRPAETGDIDSAADVLAAAFSDYAWTRHTIAADDHQRRVRDLQRLFIERIGLPHGRVWVADGPDGVVAAAVWTTPDSTGIGEAFAELAELTPALAGDRAAAAASAEAAMAPHRPAEPVWFLATVGVHPDHQGKGLGRAIVEPGLAAAEAAGVPAFLETSEQANVRFYERLGFTVTAEVQLPDGGPTTWAFRRG</sequence>
<dbReference type="InterPro" id="IPR000182">
    <property type="entry name" value="GNAT_dom"/>
</dbReference>
<comment type="caution">
    <text evidence="2">The sequence shown here is derived from an EMBL/GenBank/DDBJ whole genome shotgun (WGS) entry which is preliminary data.</text>
</comment>
<feature type="domain" description="N-acetyltransferase" evidence="1">
    <location>
        <begin position="4"/>
        <end position="198"/>
    </location>
</feature>
<keyword evidence="2" id="KW-0808">Transferase</keyword>
<dbReference type="GO" id="GO:0016747">
    <property type="term" value="F:acyltransferase activity, transferring groups other than amino-acyl groups"/>
    <property type="evidence" value="ECO:0007669"/>
    <property type="project" value="InterPro"/>
</dbReference>
<gene>
    <name evidence="2" type="ORF">EWH70_30935</name>
</gene>
<dbReference type="RefSeq" id="WP_130479104.1">
    <property type="nucleotide sequence ID" value="NZ_SFCC01000019.1"/>
</dbReference>
<dbReference type="OrthoDB" id="7057833at2"/>
<evidence type="ECO:0000259" key="1">
    <source>
        <dbReference type="PROSITE" id="PS51186"/>
    </source>
</evidence>
<protein>
    <submittedName>
        <fullName evidence="2">N-acetyltransferase</fullName>
    </submittedName>
</protein>
<accession>A0A4Q7J080</accession>
<dbReference type="InterPro" id="IPR016181">
    <property type="entry name" value="Acyl_CoA_acyltransferase"/>
</dbReference>
<dbReference type="InterPro" id="IPR052523">
    <property type="entry name" value="Trichothecene_AcTrans"/>
</dbReference>
<reference evidence="2 3" key="1">
    <citation type="submission" date="2019-02" db="EMBL/GenBank/DDBJ databases">
        <title>Draft genome sequence of Amycolatopsis sp. 8-3EHSu isolated from roots of Suaeda maritima.</title>
        <authorList>
            <person name="Duangmal K."/>
            <person name="Chantavorakit T."/>
        </authorList>
    </citation>
    <scope>NUCLEOTIDE SEQUENCE [LARGE SCALE GENOMIC DNA]</scope>
    <source>
        <strain evidence="2 3">8-3EHSu</strain>
    </source>
</reference>
<keyword evidence="3" id="KW-1185">Reference proteome</keyword>
<dbReference type="PANTHER" id="PTHR42791">
    <property type="entry name" value="GNAT FAMILY ACETYLTRANSFERASE"/>
    <property type="match status" value="1"/>
</dbReference>
<dbReference type="SUPFAM" id="SSF55729">
    <property type="entry name" value="Acyl-CoA N-acyltransferases (Nat)"/>
    <property type="match status" value="1"/>
</dbReference>
<evidence type="ECO:0000313" key="3">
    <source>
        <dbReference type="Proteomes" id="UP000292003"/>
    </source>
</evidence>
<dbReference type="PROSITE" id="PS51186">
    <property type="entry name" value="GNAT"/>
    <property type="match status" value="1"/>
</dbReference>
<evidence type="ECO:0000313" key="2">
    <source>
        <dbReference type="EMBL" id="RZQ60118.1"/>
    </source>
</evidence>
<dbReference type="Gene3D" id="3.40.630.30">
    <property type="match status" value="1"/>
</dbReference>
<dbReference type="AlphaFoldDB" id="A0A4Q7J080"/>
<dbReference type="EMBL" id="SFCC01000019">
    <property type="protein sequence ID" value="RZQ60118.1"/>
    <property type="molecule type" value="Genomic_DNA"/>
</dbReference>
<name>A0A4Q7J080_9PSEU</name>
<organism evidence="2 3">
    <name type="scientific">Amycolatopsis suaedae</name>
    <dbReference type="NCBI Taxonomy" id="2510978"/>
    <lineage>
        <taxon>Bacteria</taxon>
        <taxon>Bacillati</taxon>
        <taxon>Actinomycetota</taxon>
        <taxon>Actinomycetes</taxon>
        <taxon>Pseudonocardiales</taxon>
        <taxon>Pseudonocardiaceae</taxon>
        <taxon>Amycolatopsis</taxon>
    </lineage>
</organism>